<proteinExistence type="predicted"/>
<dbReference type="Proteomes" id="UP000002010">
    <property type="component" value="Chromosome"/>
</dbReference>
<dbReference type="AlphaFoldDB" id="C1DB87"/>
<dbReference type="EMBL" id="CP001154">
    <property type="protein sequence ID" value="ACO75426.1"/>
    <property type="molecule type" value="Genomic_DNA"/>
</dbReference>
<dbReference type="HOGENOM" id="CLU_3044817_0_0_4"/>
<accession>C1DB87</accession>
<protein>
    <submittedName>
        <fullName evidence="1">Uncharacterized protein</fullName>
    </submittedName>
</protein>
<reference evidence="1 2" key="1">
    <citation type="journal article" date="2009" name="PLoS Genet.">
        <title>The complete genome and proteome of Laribacter hongkongensis reveal potential mechanisms for adaptations to different temperatures and habitats.</title>
        <authorList>
            <person name="Woo P.C."/>
            <person name="Lau S.K."/>
            <person name="Tse H."/>
            <person name="Teng J.L."/>
            <person name="Curreem S.O."/>
            <person name="Tsang A.K."/>
            <person name="Fan R.Y."/>
            <person name="Wong G.K."/>
            <person name="Huang Y."/>
            <person name="Loman N.J."/>
            <person name="Snyder L.A."/>
            <person name="Cai J.J."/>
            <person name="Huang J.D."/>
            <person name="Mak W."/>
            <person name="Pallen M.J."/>
            <person name="Lok S."/>
            <person name="Yuen K.Y."/>
        </authorList>
    </citation>
    <scope>NUCLEOTIDE SEQUENCE [LARGE SCALE GENOMIC DNA]</scope>
    <source>
        <strain evidence="1 2">HLHK9</strain>
    </source>
</reference>
<dbReference type="KEGG" id="lhk:LHK_02444"/>
<name>C1DB87_LARHH</name>
<dbReference type="STRING" id="557598.LHK_02444"/>
<evidence type="ECO:0000313" key="1">
    <source>
        <dbReference type="EMBL" id="ACO75426.1"/>
    </source>
</evidence>
<evidence type="ECO:0000313" key="2">
    <source>
        <dbReference type="Proteomes" id="UP000002010"/>
    </source>
</evidence>
<keyword evidence="2" id="KW-1185">Reference proteome</keyword>
<gene>
    <name evidence="1" type="ordered locus">LHK_02444</name>
</gene>
<sequence>MLISMKFTCHIDGCKKTTVVLYFLYKNTLYCCFTTQICLKNQFKKNEKPNKNSN</sequence>
<organism evidence="1 2">
    <name type="scientific">Laribacter hongkongensis (strain HLHK9)</name>
    <dbReference type="NCBI Taxonomy" id="557598"/>
    <lineage>
        <taxon>Bacteria</taxon>
        <taxon>Pseudomonadati</taxon>
        <taxon>Pseudomonadota</taxon>
        <taxon>Betaproteobacteria</taxon>
        <taxon>Neisseriales</taxon>
        <taxon>Aquaspirillaceae</taxon>
        <taxon>Laribacter</taxon>
    </lineage>
</organism>